<dbReference type="Gene3D" id="1.10.1220.10">
    <property type="entry name" value="Met repressor-like"/>
    <property type="match status" value="1"/>
</dbReference>
<dbReference type="SUPFAM" id="SSF47598">
    <property type="entry name" value="Ribbon-helix-helix"/>
    <property type="match status" value="1"/>
</dbReference>
<dbReference type="InterPro" id="IPR053853">
    <property type="entry name" value="FitA-like_RHH"/>
</dbReference>
<dbReference type="RefSeq" id="WP_142586250.1">
    <property type="nucleotide sequence ID" value="NZ_CABFPH010000195.1"/>
</dbReference>
<dbReference type="InterPro" id="IPR010985">
    <property type="entry name" value="Ribbon_hlx_hlx"/>
</dbReference>
<dbReference type="Pfam" id="PF22513">
    <property type="entry name" value="FitA-like_RHH"/>
    <property type="match status" value="1"/>
</dbReference>
<dbReference type="EMBL" id="CABFPH010000195">
    <property type="protein sequence ID" value="VUD75025.1"/>
    <property type="molecule type" value="Genomic_DNA"/>
</dbReference>
<dbReference type="GO" id="GO:0006355">
    <property type="term" value="P:regulation of DNA-templated transcription"/>
    <property type="evidence" value="ECO:0007669"/>
    <property type="project" value="InterPro"/>
</dbReference>
<feature type="domain" description="Antitoxin FitA-like ribbon-helix-helix" evidence="2">
    <location>
        <begin position="3"/>
        <end position="39"/>
    </location>
</feature>
<proteinExistence type="predicted"/>
<reference evidence="3 4" key="1">
    <citation type="submission" date="2019-06" db="EMBL/GenBank/DDBJ databases">
        <authorList>
            <person name="Rodrigo-Torres L."/>
            <person name="Arahal R. D."/>
            <person name="Lucena T."/>
        </authorList>
    </citation>
    <scope>NUCLEOTIDE SEQUENCE [LARGE SCALE GENOMIC DNA]</scope>
    <source>
        <strain evidence="3 4">SB0023/3</strain>
    </source>
</reference>
<dbReference type="AlphaFoldDB" id="A0A509ENS8"/>
<sequence length="81" mass="8908">MSTLTIHDLDTDLEDSLRDRAARNGRSVEAEARAILAGALERQRDEPNLAESIRRRFAPLGGVELEPHPPVMPSAPPKLGR</sequence>
<accession>A0A509ENS8</accession>
<evidence type="ECO:0000259" key="2">
    <source>
        <dbReference type="Pfam" id="PF22513"/>
    </source>
</evidence>
<name>A0A509ENS8_9HYPH</name>
<evidence type="ECO:0000313" key="4">
    <source>
        <dbReference type="Proteomes" id="UP000410984"/>
    </source>
</evidence>
<evidence type="ECO:0000313" key="3">
    <source>
        <dbReference type="EMBL" id="VUD75025.1"/>
    </source>
</evidence>
<protein>
    <recommendedName>
        <fullName evidence="2">Antitoxin FitA-like ribbon-helix-helix domain-containing protein</fullName>
    </recommendedName>
</protein>
<dbReference type="Proteomes" id="UP000410984">
    <property type="component" value="Unassembled WGS sequence"/>
</dbReference>
<evidence type="ECO:0000256" key="1">
    <source>
        <dbReference type="SAM" id="MobiDB-lite"/>
    </source>
</evidence>
<keyword evidence="4" id="KW-1185">Reference proteome</keyword>
<dbReference type="InterPro" id="IPR013321">
    <property type="entry name" value="Arc_rbn_hlx_hlx"/>
</dbReference>
<organism evidence="3 4">
    <name type="scientific">Methylobacterium symbioticum</name>
    <dbReference type="NCBI Taxonomy" id="2584084"/>
    <lineage>
        <taxon>Bacteria</taxon>
        <taxon>Pseudomonadati</taxon>
        <taxon>Pseudomonadota</taxon>
        <taxon>Alphaproteobacteria</taxon>
        <taxon>Hyphomicrobiales</taxon>
        <taxon>Methylobacteriaceae</taxon>
        <taxon>Methylobacterium</taxon>
    </lineage>
</organism>
<feature type="region of interest" description="Disordered" evidence="1">
    <location>
        <begin position="59"/>
        <end position="81"/>
    </location>
</feature>
<feature type="compositionally biased region" description="Pro residues" evidence="1">
    <location>
        <begin position="68"/>
        <end position="81"/>
    </location>
</feature>
<gene>
    <name evidence="3" type="ORF">MET9862_05662</name>
</gene>
<dbReference type="OrthoDB" id="2389872at2"/>